<evidence type="ECO:0000313" key="13">
    <source>
        <dbReference type="Proteomes" id="UP000887566"/>
    </source>
</evidence>
<evidence type="ECO:0000256" key="8">
    <source>
        <dbReference type="ARBA" id="ARBA00023264"/>
    </source>
</evidence>
<dbReference type="WBParaSite" id="PSAMB.scaffold5459size11641.g26689.t1">
    <property type="protein sequence ID" value="PSAMB.scaffold5459size11641.g26689.t1"/>
    <property type="gene ID" value="PSAMB.scaffold5459size11641.g26689"/>
</dbReference>
<feature type="domain" description="Cytidyltransferase-like" evidence="12">
    <location>
        <begin position="18"/>
        <end position="142"/>
    </location>
</feature>
<feature type="domain" description="Cytidyltransferase-like" evidence="12">
    <location>
        <begin position="196"/>
        <end position="286"/>
    </location>
</feature>
<dbReference type="InterPro" id="IPR014729">
    <property type="entry name" value="Rossmann-like_a/b/a_fold"/>
</dbReference>
<dbReference type="SUPFAM" id="SSF52374">
    <property type="entry name" value="Nucleotidylyl transferase"/>
    <property type="match status" value="2"/>
</dbReference>
<comment type="similarity">
    <text evidence="2">Belongs to the cytidylyltransferase family.</text>
</comment>
<evidence type="ECO:0000256" key="10">
    <source>
        <dbReference type="ARBA" id="ARBA00024221"/>
    </source>
</evidence>
<dbReference type="InterPro" id="IPR041723">
    <property type="entry name" value="CCT"/>
</dbReference>
<dbReference type="GO" id="GO:0005737">
    <property type="term" value="C:cytoplasm"/>
    <property type="evidence" value="ECO:0007669"/>
    <property type="project" value="TreeGrafter"/>
</dbReference>
<evidence type="ECO:0000256" key="3">
    <source>
        <dbReference type="ARBA" id="ARBA00022516"/>
    </source>
</evidence>
<dbReference type="InterPro" id="IPR044608">
    <property type="entry name" value="Ect1/PCYT2"/>
</dbReference>
<evidence type="ECO:0000256" key="9">
    <source>
        <dbReference type="ARBA" id="ARBA00024191"/>
    </source>
</evidence>
<dbReference type="InterPro" id="IPR004821">
    <property type="entry name" value="Cyt_trans-like"/>
</dbReference>
<evidence type="ECO:0000256" key="7">
    <source>
        <dbReference type="ARBA" id="ARBA00023209"/>
    </source>
</evidence>
<accession>A0A914WX62</accession>
<protein>
    <recommendedName>
        <fullName evidence="10">ethanolamine-phosphate cytidylyltransferase</fullName>
        <ecNumber evidence="10">2.7.7.14</ecNumber>
    </recommendedName>
    <alternativeName>
        <fullName evidence="11">CTP:phosphoethanolamine cytidylyltransferase</fullName>
    </alternativeName>
</protein>
<keyword evidence="13" id="KW-1185">Reference proteome</keyword>
<evidence type="ECO:0000256" key="11">
    <source>
        <dbReference type="ARBA" id="ARBA00031473"/>
    </source>
</evidence>
<keyword evidence="7" id="KW-0594">Phospholipid biosynthesis</keyword>
<evidence type="ECO:0000313" key="14">
    <source>
        <dbReference type="WBParaSite" id="PSAMB.scaffold5459size11641.g26689.t1"/>
    </source>
</evidence>
<sequence>MDQSYQNMNGNHKAARAYCDGCFDLVHFGHANHIRQAKALCDYLVVGVHSDAEIAHHKGPTVFNQDERYRLVKAIKWTDEIVENAPYSPTKELLDKNNCEVCIHGAELTLNADGTDTFAEVKRLGRYRECKRTEGVSTTDLVAHMLKLTTENSIVEAKDLPDLQMVSVRKNELDRTETIMQFVSDRRPQPGERIVYACGAFDLFHIGHLCFLEEAAKLGDYLIVGIHADDVVEQLNGQNHPIMALPERALSVLSYKPVSEVIIGAQYSVTQDFMESYKIDLVVCGQAEKQRKDPATGLDPFEAPKESGKFKLINSGSNVTTAQIVQRIAANRAEFHLRNEKKLAKGKIAVQVLEEKAA</sequence>
<keyword evidence="5" id="KW-0548">Nucleotidyltransferase</keyword>
<dbReference type="AlphaFoldDB" id="A0A914WX62"/>
<comment type="pathway">
    <text evidence="9">Phospholipid metabolism; phosphatidylethanolamine biosynthesis; phosphatidylethanolamine from ethanolamine: step 2/3.</text>
</comment>
<dbReference type="NCBIfam" id="TIGR00125">
    <property type="entry name" value="cyt_tran_rel"/>
    <property type="match status" value="2"/>
</dbReference>
<evidence type="ECO:0000259" key="12">
    <source>
        <dbReference type="Pfam" id="PF01467"/>
    </source>
</evidence>
<keyword evidence="6" id="KW-0443">Lipid metabolism</keyword>
<keyword evidence="4" id="KW-0808">Transferase</keyword>
<organism evidence="13 14">
    <name type="scientific">Plectus sambesii</name>
    <dbReference type="NCBI Taxonomy" id="2011161"/>
    <lineage>
        <taxon>Eukaryota</taxon>
        <taxon>Metazoa</taxon>
        <taxon>Ecdysozoa</taxon>
        <taxon>Nematoda</taxon>
        <taxon>Chromadorea</taxon>
        <taxon>Plectida</taxon>
        <taxon>Plectina</taxon>
        <taxon>Plectoidea</taxon>
        <taxon>Plectidae</taxon>
        <taxon>Plectus</taxon>
    </lineage>
</organism>
<dbReference type="EC" id="2.7.7.14" evidence="10"/>
<name>A0A914WX62_9BILA</name>
<keyword evidence="3" id="KW-0444">Lipid biosynthesis</keyword>
<dbReference type="Pfam" id="PF01467">
    <property type="entry name" value="CTP_transf_like"/>
    <property type="match status" value="2"/>
</dbReference>
<dbReference type="GO" id="GO:0006646">
    <property type="term" value="P:phosphatidylethanolamine biosynthetic process"/>
    <property type="evidence" value="ECO:0007669"/>
    <property type="project" value="InterPro"/>
</dbReference>
<evidence type="ECO:0000256" key="6">
    <source>
        <dbReference type="ARBA" id="ARBA00023098"/>
    </source>
</evidence>
<dbReference type="CDD" id="cd02174">
    <property type="entry name" value="CCT"/>
    <property type="match status" value="1"/>
</dbReference>
<keyword evidence="8" id="KW-1208">Phospholipid metabolism</keyword>
<dbReference type="PANTHER" id="PTHR45780:SF2">
    <property type="entry name" value="ETHANOLAMINE-PHOSPHATE CYTIDYLYLTRANSFERASE"/>
    <property type="match status" value="1"/>
</dbReference>
<evidence type="ECO:0000256" key="2">
    <source>
        <dbReference type="ARBA" id="ARBA00010101"/>
    </source>
</evidence>
<dbReference type="PANTHER" id="PTHR45780">
    <property type="entry name" value="ETHANOLAMINE-PHOSPHATE CYTIDYLYLTRANSFERASE"/>
    <property type="match status" value="1"/>
</dbReference>
<dbReference type="Proteomes" id="UP000887566">
    <property type="component" value="Unplaced"/>
</dbReference>
<proteinExistence type="inferred from homology"/>
<evidence type="ECO:0000256" key="5">
    <source>
        <dbReference type="ARBA" id="ARBA00022695"/>
    </source>
</evidence>
<evidence type="ECO:0000256" key="4">
    <source>
        <dbReference type="ARBA" id="ARBA00022679"/>
    </source>
</evidence>
<reference evidence="14" key="1">
    <citation type="submission" date="2022-11" db="UniProtKB">
        <authorList>
            <consortium name="WormBaseParasite"/>
        </authorList>
    </citation>
    <scope>IDENTIFICATION</scope>
</reference>
<comment type="pathway">
    <text evidence="1">Lipid metabolism.</text>
</comment>
<dbReference type="Gene3D" id="3.40.50.620">
    <property type="entry name" value="HUPs"/>
    <property type="match status" value="2"/>
</dbReference>
<dbReference type="GO" id="GO:0004306">
    <property type="term" value="F:ethanolamine-phosphate cytidylyltransferase activity"/>
    <property type="evidence" value="ECO:0007669"/>
    <property type="project" value="UniProtKB-EC"/>
</dbReference>
<evidence type="ECO:0000256" key="1">
    <source>
        <dbReference type="ARBA" id="ARBA00005189"/>
    </source>
</evidence>